<evidence type="ECO:0000259" key="7">
    <source>
        <dbReference type="Pfam" id="PF02931"/>
    </source>
</evidence>
<keyword evidence="10" id="KW-1185">Reference proteome</keyword>
<feature type="transmembrane region" description="Helical" evidence="6">
    <location>
        <begin position="829"/>
        <end position="848"/>
    </location>
</feature>
<dbReference type="InterPro" id="IPR036734">
    <property type="entry name" value="Neur_chan_lig-bd_sf"/>
</dbReference>
<evidence type="ECO:0000256" key="5">
    <source>
        <dbReference type="SAM" id="MobiDB-lite"/>
    </source>
</evidence>
<dbReference type="InterPro" id="IPR006201">
    <property type="entry name" value="Neur_channel"/>
</dbReference>
<organism evidence="9 10">
    <name type="scientific">Paramuricea clavata</name>
    <name type="common">Red gorgonian</name>
    <name type="synonym">Violescent sea-whip</name>
    <dbReference type="NCBI Taxonomy" id="317549"/>
    <lineage>
        <taxon>Eukaryota</taxon>
        <taxon>Metazoa</taxon>
        <taxon>Cnidaria</taxon>
        <taxon>Anthozoa</taxon>
        <taxon>Octocorallia</taxon>
        <taxon>Malacalcyonacea</taxon>
        <taxon>Plexauridae</taxon>
        <taxon>Paramuricea</taxon>
    </lineage>
</organism>
<feature type="compositionally biased region" description="Basic and acidic residues" evidence="5">
    <location>
        <begin position="458"/>
        <end position="649"/>
    </location>
</feature>
<evidence type="ECO:0000313" key="9">
    <source>
        <dbReference type="EMBL" id="CAB3978504.1"/>
    </source>
</evidence>
<dbReference type="GO" id="GO:0004888">
    <property type="term" value="F:transmembrane signaling receptor activity"/>
    <property type="evidence" value="ECO:0007669"/>
    <property type="project" value="InterPro"/>
</dbReference>
<dbReference type="AlphaFoldDB" id="A0A6S7FGB9"/>
<dbReference type="SUPFAM" id="SSF90112">
    <property type="entry name" value="Neurotransmitter-gated ion-channel transmembrane pore"/>
    <property type="match status" value="1"/>
</dbReference>
<feature type="transmembrane region" description="Helical" evidence="6">
    <location>
        <begin position="200"/>
        <end position="220"/>
    </location>
</feature>
<dbReference type="InterPro" id="IPR036719">
    <property type="entry name" value="Neuro-gated_channel_TM_sf"/>
</dbReference>
<feature type="compositionally biased region" description="Basic and acidic residues" evidence="5">
    <location>
        <begin position="712"/>
        <end position="732"/>
    </location>
</feature>
<dbReference type="GO" id="GO:0005230">
    <property type="term" value="F:extracellular ligand-gated monoatomic ion channel activity"/>
    <property type="evidence" value="ECO:0007669"/>
    <property type="project" value="InterPro"/>
</dbReference>
<dbReference type="EMBL" id="CACRXK020000118">
    <property type="protein sequence ID" value="CAB3978504.1"/>
    <property type="molecule type" value="Genomic_DNA"/>
</dbReference>
<comment type="caution">
    <text evidence="9">The sequence shown here is derived from an EMBL/GenBank/DDBJ whole genome shotgun (WGS) entry which is preliminary data.</text>
</comment>
<evidence type="ECO:0000256" key="3">
    <source>
        <dbReference type="ARBA" id="ARBA00022989"/>
    </source>
</evidence>
<keyword evidence="3 6" id="KW-1133">Transmembrane helix</keyword>
<feature type="domain" description="Neurotransmitter-gated ion-channel ligand-binding" evidence="7">
    <location>
        <begin position="2"/>
        <end position="164"/>
    </location>
</feature>
<feature type="compositionally biased region" description="Basic and acidic residues" evidence="5">
    <location>
        <begin position="384"/>
        <end position="412"/>
    </location>
</feature>
<gene>
    <name evidence="9" type="ORF">PACLA_8A058973</name>
</gene>
<dbReference type="InterPro" id="IPR018000">
    <property type="entry name" value="Neurotransmitter_ion_chnl_CS"/>
</dbReference>
<comment type="subcellular location">
    <subcellularLocation>
        <location evidence="1">Membrane</location>
        <topology evidence="1">Multi-pass membrane protein</topology>
    </subcellularLocation>
</comment>
<keyword evidence="4 6" id="KW-0472">Membrane</keyword>
<feature type="compositionally biased region" description="Basic and acidic residues" evidence="5">
    <location>
        <begin position="420"/>
        <end position="451"/>
    </location>
</feature>
<dbReference type="OrthoDB" id="5979495at2759"/>
<protein>
    <submittedName>
        <fullName evidence="9">Neuronal acetylcholine receptor subunit alpha-7-like</fullName>
    </submittedName>
</protein>
<dbReference type="InterPro" id="IPR006202">
    <property type="entry name" value="Neur_chan_lig-bd"/>
</dbReference>
<dbReference type="PANTHER" id="PTHR18945">
    <property type="entry name" value="NEUROTRANSMITTER GATED ION CHANNEL"/>
    <property type="match status" value="1"/>
</dbReference>
<dbReference type="Gene3D" id="2.70.170.10">
    <property type="entry name" value="Neurotransmitter-gated ion-channel ligand-binding domain"/>
    <property type="match status" value="1"/>
</dbReference>
<dbReference type="Gene3D" id="1.20.58.390">
    <property type="entry name" value="Neurotransmitter-gated ion-channel transmembrane domain"/>
    <property type="match status" value="1"/>
</dbReference>
<dbReference type="CDD" id="cd19051">
    <property type="entry name" value="LGIC_TM_cation"/>
    <property type="match status" value="1"/>
</dbReference>
<dbReference type="Pfam" id="PF02931">
    <property type="entry name" value="Neur_chan_LBD"/>
    <property type="match status" value="1"/>
</dbReference>
<evidence type="ECO:0000256" key="2">
    <source>
        <dbReference type="ARBA" id="ARBA00022692"/>
    </source>
</evidence>
<proteinExistence type="predicted"/>
<dbReference type="GO" id="GO:0016020">
    <property type="term" value="C:membrane"/>
    <property type="evidence" value="ECO:0007669"/>
    <property type="project" value="UniProtKB-SubCell"/>
</dbReference>
<evidence type="ECO:0000256" key="4">
    <source>
        <dbReference type="ARBA" id="ARBA00023136"/>
    </source>
</evidence>
<evidence type="ECO:0000256" key="1">
    <source>
        <dbReference type="ARBA" id="ARBA00004141"/>
    </source>
</evidence>
<dbReference type="InterPro" id="IPR006029">
    <property type="entry name" value="Neurotrans-gated_channel_TM"/>
</dbReference>
<feature type="compositionally biased region" description="Polar residues" evidence="5">
    <location>
        <begin position="369"/>
        <end position="378"/>
    </location>
</feature>
<reference evidence="9" key="1">
    <citation type="submission" date="2020-04" db="EMBL/GenBank/DDBJ databases">
        <authorList>
            <person name="Alioto T."/>
            <person name="Alioto T."/>
            <person name="Gomez Garrido J."/>
        </authorList>
    </citation>
    <scope>NUCLEOTIDE SEQUENCE</scope>
    <source>
        <strain evidence="9">A484AB</strain>
    </source>
</reference>
<evidence type="ECO:0000313" key="10">
    <source>
        <dbReference type="Proteomes" id="UP001152795"/>
    </source>
</evidence>
<dbReference type="PROSITE" id="PS00236">
    <property type="entry name" value="NEUROTR_ION_CHANNEL"/>
    <property type="match status" value="1"/>
</dbReference>
<keyword evidence="9" id="KW-0675">Receptor</keyword>
<feature type="region of interest" description="Disordered" evidence="5">
    <location>
        <begin position="316"/>
        <end position="794"/>
    </location>
</feature>
<feature type="transmembrane region" description="Helical" evidence="6">
    <location>
        <begin position="170"/>
        <end position="188"/>
    </location>
</feature>
<sequence length="849" mass="95952">MMRQAWNDYRLSWDPQQHGNITNFKVDSDHLWIPDIMLTKPLSSEAGQILGVKKSDDDLAWKISVSSDGTAAFNFPGSIYGQCSLTISDYPYDEHRCSFVFASWVHDGSELILKLRPSNPLDLGNYVFNNEWHIVGSEAKAIEERYKCCPAPFYMTSFNIHVRRGASSYVSNYIIPSILIAILSIMMFTLPPEVGKRMEIGINLLLCLSVYLTILNTKMPTRSDAFPLLSKFYGCCIFILTCALLCTCWVVAYYFHDMSGWEINTMSKFVEVGVLKYLRRALRFPNATKVYPSDILESVNTQRMIEVKPLMTEKTNFAGNSPAYSPDDGTKPAKEAVKRVTKENESKIPVEKLSSNVQKKQKTGRKELTNQNEDSLPQNKKREKTLTETKDIDGHVERQNGGDQGKTDDKEKKIAKKKMRENLDNTKPKEDQAPEKETKDSKKMAKKEGKKDVRRKRDKSEGGDGGKVEKKPKASKEDKRDEARKGSDTTISKESDKSTGKESDKSTRKESDKSTRKEGNNTTTDKESDKSTRKESNKSTRKESDTTTGKESDKNTRSERDKSTRREDDTTTSKESDTNTRRESDTNTTKESDKSTRRENDTTTSKESDTNTRRESDTSTTKESDKSSRRENDTTTGKESDTNMRRESDITVNIRSSRSASRESNTSQKSKKSNNVFGATVAPGLVEKPRKERRRTKPKKEDLGVVNLGADNEEKSKKIGIKNGKDGSEEATKVSNVRESPSLKDKTGEIGGDEKPSEKVSALAKMPSIIGQATAAPDAKQSFDPNQERKKKHDSVKLLKELSKYFSDHLERKKNRYQWRQAAIVLNRLFLIILCISIAMSIILVFLAR</sequence>
<feature type="compositionally biased region" description="Basic and acidic residues" evidence="5">
    <location>
        <begin position="741"/>
        <end position="758"/>
    </location>
</feature>
<feature type="domain" description="Neurotransmitter-gated ion-channel transmembrane" evidence="8">
    <location>
        <begin position="174"/>
        <end position="409"/>
    </location>
</feature>
<dbReference type="Pfam" id="PF02932">
    <property type="entry name" value="Neur_chan_memb"/>
    <property type="match status" value="1"/>
</dbReference>
<evidence type="ECO:0000256" key="6">
    <source>
        <dbReference type="SAM" id="Phobius"/>
    </source>
</evidence>
<evidence type="ECO:0000259" key="8">
    <source>
        <dbReference type="Pfam" id="PF02932"/>
    </source>
</evidence>
<name>A0A6S7FGB9_PARCT</name>
<feature type="compositionally biased region" description="Basic and acidic residues" evidence="5">
    <location>
        <begin position="328"/>
        <end position="350"/>
    </location>
</feature>
<feature type="compositionally biased region" description="Low complexity" evidence="5">
    <location>
        <begin position="655"/>
        <end position="668"/>
    </location>
</feature>
<feature type="transmembrane region" description="Helical" evidence="6">
    <location>
        <begin position="232"/>
        <end position="255"/>
    </location>
</feature>
<dbReference type="Proteomes" id="UP001152795">
    <property type="component" value="Unassembled WGS sequence"/>
</dbReference>
<accession>A0A6S7FGB9</accession>
<keyword evidence="2 6" id="KW-0812">Transmembrane</keyword>
<dbReference type="InterPro" id="IPR038050">
    <property type="entry name" value="Neuro_actylchol_rec"/>
</dbReference>
<dbReference type="SUPFAM" id="SSF63712">
    <property type="entry name" value="Nicotinic receptor ligand binding domain-like"/>
    <property type="match status" value="1"/>
</dbReference>